<reference evidence="3" key="1">
    <citation type="journal article" date="2019" name="Int. J. Syst. Evol. Microbiol.">
        <title>The Global Catalogue of Microorganisms (GCM) 10K type strain sequencing project: providing services to taxonomists for standard genome sequencing and annotation.</title>
        <authorList>
            <consortium name="The Broad Institute Genomics Platform"/>
            <consortium name="The Broad Institute Genome Sequencing Center for Infectious Disease"/>
            <person name="Wu L."/>
            <person name="Ma J."/>
        </authorList>
    </citation>
    <scope>NUCLEOTIDE SEQUENCE [LARGE SCALE GENOMIC DNA]</scope>
    <source>
        <strain evidence="3">CCM 7427</strain>
    </source>
</reference>
<evidence type="ECO:0000313" key="3">
    <source>
        <dbReference type="Proteomes" id="UP001597521"/>
    </source>
</evidence>
<keyword evidence="3" id="KW-1185">Reference proteome</keyword>
<dbReference type="EMBL" id="JBHUNP010000001">
    <property type="protein sequence ID" value="MFD2648958.1"/>
    <property type="molecule type" value="Genomic_DNA"/>
</dbReference>
<dbReference type="Proteomes" id="UP001597521">
    <property type="component" value="Unassembled WGS sequence"/>
</dbReference>
<proteinExistence type="predicted"/>
<evidence type="ECO:0000313" key="2">
    <source>
        <dbReference type="EMBL" id="MFD2648958.1"/>
    </source>
</evidence>
<sequence length="67" mass="7453">MMTFPSLLGFVLTLPAAAVGTPPEAARRRRAIQSLSLSPHVLRDIGMDEYQSPADDPRWALKPHLER</sequence>
<evidence type="ECO:0000256" key="1">
    <source>
        <dbReference type="SAM" id="MobiDB-lite"/>
    </source>
</evidence>
<comment type="caution">
    <text evidence="2">The sequence shown here is derived from an EMBL/GenBank/DDBJ whole genome shotgun (WGS) entry which is preliminary data.</text>
</comment>
<accession>A0ABW5QMK2</accession>
<feature type="compositionally biased region" description="Basic and acidic residues" evidence="1">
    <location>
        <begin position="55"/>
        <end position="67"/>
    </location>
</feature>
<organism evidence="2 3">
    <name type="scientific">Devosia albogilva</name>
    <dbReference type="NCBI Taxonomy" id="429726"/>
    <lineage>
        <taxon>Bacteria</taxon>
        <taxon>Pseudomonadati</taxon>
        <taxon>Pseudomonadota</taxon>
        <taxon>Alphaproteobacteria</taxon>
        <taxon>Hyphomicrobiales</taxon>
        <taxon>Devosiaceae</taxon>
        <taxon>Devosia</taxon>
    </lineage>
</organism>
<evidence type="ECO:0008006" key="4">
    <source>
        <dbReference type="Google" id="ProtNLM"/>
    </source>
</evidence>
<name>A0ABW5QMK2_9HYPH</name>
<gene>
    <name evidence="2" type="ORF">ACFSX5_14305</name>
</gene>
<dbReference type="RefSeq" id="WP_386834334.1">
    <property type="nucleotide sequence ID" value="NZ_JBHUNP010000001.1"/>
</dbReference>
<protein>
    <recommendedName>
        <fullName evidence="4">DUF1127 domain-containing protein</fullName>
    </recommendedName>
</protein>
<feature type="region of interest" description="Disordered" evidence="1">
    <location>
        <begin position="48"/>
        <end position="67"/>
    </location>
</feature>